<gene>
    <name evidence="1" type="ORF">C5O23_11785</name>
</gene>
<sequence>MDNNNFPDIDGLLGSIRNVATPVGHAAGTTTSREAAGIQEPGNTAESCINMDAADPVWEAFMENLSSYGFRERKDERKVCMIDKDIADSLDECDIDRKCRSDVINAIVRTFITAFLPRLRTYRKKNKSLLDKNDNI</sequence>
<protein>
    <submittedName>
        <fullName evidence="1">Uncharacterized protein</fullName>
    </submittedName>
</protein>
<accession>A0A2V1II96</accession>
<dbReference type="EMBL" id="PUEC01000032">
    <property type="protein sequence ID" value="PWB00740.1"/>
    <property type="molecule type" value="Genomic_DNA"/>
</dbReference>
<dbReference type="AlphaFoldDB" id="A0A2V1II96"/>
<comment type="caution">
    <text evidence="1">The sequence shown here is derived from an EMBL/GenBank/DDBJ whole genome shotgun (WGS) entry which is preliminary data.</text>
</comment>
<evidence type="ECO:0000313" key="1">
    <source>
        <dbReference type="EMBL" id="PWB00740.1"/>
    </source>
</evidence>
<keyword evidence="2" id="KW-1185">Reference proteome</keyword>
<evidence type="ECO:0000313" key="2">
    <source>
        <dbReference type="Proteomes" id="UP000244905"/>
    </source>
</evidence>
<organism evidence="1 2">
    <name type="scientific">Duncaniella muris</name>
    <dbReference type="NCBI Taxonomy" id="2094150"/>
    <lineage>
        <taxon>Bacteria</taxon>
        <taxon>Pseudomonadati</taxon>
        <taxon>Bacteroidota</taxon>
        <taxon>Bacteroidia</taxon>
        <taxon>Bacteroidales</taxon>
        <taxon>Muribaculaceae</taxon>
        <taxon>Duncaniella</taxon>
    </lineage>
</organism>
<name>A0A2V1II96_9BACT</name>
<proteinExistence type="predicted"/>
<reference evidence="2" key="1">
    <citation type="submission" date="2018-02" db="EMBL/GenBank/DDBJ databases">
        <authorList>
            <person name="Clavel T."/>
            <person name="Strowig T."/>
        </authorList>
    </citation>
    <scope>NUCLEOTIDE SEQUENCE [LARGE SCALE GENOMIC DNA]</scope>
    <source>
        <strain evidence="2">DSM 103720</strain>
    </source>
</reference>
<dbReference type="Proteomes" id="UP000244905">
    <property type="component" value="Unassembled WGS sequence"/>
</dbReference>
<dbReference type="RefSeq" id="WP_107033140.1">
    <property type="nucleotide sequence ID" value="NZ_PUEC01000032.1"/>
</dbReference>
<dbReference type="GeneID" id="82527012"/>